<dbReference type="Proteomes" id="UP000186309">
    <property type="component" value="Chromosome"/>
</dbReference>
<keyword evidence="15" id="KW-1185">Reference proteome</keyword>
<evidence type="ECO:0000256" key="6">
    <source>
        <dbReference type="ARBA" id="ARBA00022519"/>
    </source>
</evidence>
<feature type="transmembrane region" description="Helical" evidence="12">
    <location>
        <begin position="336"/>
        <end position="354"/>
    </location>
</feature>
<keyword evidence="6" id="KW-0997">Cell inner membrane</keyword>
<dbReference type="PANTHER" id="PTHR30012">
    <property type="entry name" value="GENERAL SECRETION PATHWAY PROTEIN"/>
    <property type="match status" value="1"/>
</dbReference>
<evidence type="ECO:0000256" key="3">
    <source>
        <dbReference type="ARBA" id="ARBA00005745"/>
    </source>
</evidence>
<reference evidence="15" key="1">
    <citation type="submission" date="2016-12" db="EMBL/GenBank/DDBJ databases">
        <title>Comparative genomics of four Isosphaeraceae planctomycetes: a common pool of plasmids and glycoside hydrolase genes.</title>
        <authorList>
            <person name="Ivanova A."/>
        </authorList>
    </citation>
    <scope>NUCLEOTIDE SEQUENCE [LARGE SCALE GENOMIC DNA]</scope>
    <source>
        <strain evidence="15">PX4</strain>
    </source>
</reference>
<dbReference type="InterPro" id="IPR042094">
    <property type="entry name" value="T2SS_GspF_sf"/>
</dbReference>
<dbReference type="GO" id="GO:0009306">
    <property type="term" value="P:protein secretion"/>
    <property type="evidence" value="ECO:0007669"/>
    <property type="project" value="InterPro"/>
</dbReference>
<keyword evidence="7 11" id="KW-0812">Transmembrane</keyword>
<name>A0A1U7CZ42_9BACT</name>
<feature type="transmembrane region" description="Helical" evidence="12">
    <location>
        <begin position="175"/>
        <end position="197"/>
    </location>
</feature>
<dbReference type="PROSITE" id="PS00874">
    <property type="entry name" value="T2SP_F"/>
    <property type="match status" value="1"/>
</dbReference>
<gene>
    <name evidence="14" type="primary">epsF_5</name>
    <name evidence="14" type="ORF">BSF38_05731</name>
</gene>
<evidence type="ECO:0000256" key="1">
    <source>
        <dbReference type="ARBA" id="ARBA00002684"/>
    </source>
</evidence>
<dbReference type="OrthoDB" id="9805682at2"/>
<accession>A0A1U7CZ42</accession>
<dbReference type="STRING" id="1387353.BSF38_05731"/>
<evidence type="ECO:0000256" key="12">
    <source>
        <dbReference type="SAM" id="Phobius"/>
    </source>
</evidence>
<feature type="domain" description="Type II secretion system protein GspF" evidence="13">
    <location>
        <begin position="232"/>
        <end position="355"/>
    </location>
</feature>
<protein>
    <recommendedName>
        <fullName evidence="10">General secretion pathway protein F</fullName>
    </recommendedName>
</protein>
<keyword evidence="8 12" id="KW-1133">Transmembrane helix</keyword>
<keyword evidence="4 11" id="KW-0813">Transport</keyword>
<evidence type="ECO:0000256" key="10">
    <source>
        <dbReference type="ARBA" id="ARBA00030750"/>
    </source>
</evidence>
<evidence type="ECO:0000256" key="5">
    <source>
        <dbReference type="ARBA" id="ARBA00022475"/>
    </source>
</evidence>
<dbReference type="Gene3D" id="1.20.81.30">
    <property type="entry name" value="Type II secretion system (T2SS), domain F"/>
    <property type="match status" value="2"/>
</dbReference>
<dbReference type="EMBL" id="CP019082">
    <property type="protein sequence ID" value="APW64139.1"/>
    <property type="molecule type" value="Genomic_DNA"/>
</dbReference>
<evidence type="ECO:0000256" key="9">
    <source>
        <dbReference type="ARBA" id="ARBA00023136"/>
    </source>
</evidence>
<dbReference type="PRINTS" id="PR00812">
    <property type="entry name" value="BCTERIALGSPF"/>
</dbReference>
<evidence type="ECO:0000256" key="11">
    <source>
        <dbReference type="RuleBase" id="RU003923"/>
    </source>
</evidence>
<evidence type="ECO:0000256" key="7">
    <source>
        <dbReference type="ARBA" id="ARBA00022692"/>
    </source>
</evidence>
<keyword evidence="9 12" id="KW-0472">Membrane</keyword>
<feature type="transmembrane region" description="Helical" evidence="12">
    <location>
        <begin position="129"/>
        <end position="155"/>
    </location>
</feature>
<dbReference type="GO" id="GO:0005886">
    <property type="term" value="C:plasma membrane"/>
    <property type="evidence" value="ECO:0007669"/>
    <property type="project" value="UniProtKB-SubCell"/>
</dbReference>
<dbReference type="KEGG" id="pbor:BSF38_05731"/>
<evidence type="ECO:0000313" key="14">
    <source>
        <dbReference type="EMBL" id="APW64139.1"/>
    </source>
</evidence>
<evidence type="ECO:0000259" key="13">
    <source>
        <dbReference type="Pfam" id="PF00482"/>
    </source>
</evidence>
<comment type="subcellular location">
    <subcellularLocation>
        <location evidence="2">Cell inner membrane</location>
        <topology evidence="2">Multi-pass membrane protein</topology>
    </subcellularLocation>
    <subcellularLocation>
        <location evidence="11">Cell membrane</location>
        <topology evidence="11">Multi-pass membrane protein</topology>
    </subcellularLocation>
</comment>
<dbReference type="PANTHER" id="PTHR30012:SF0">
    <property type="entry name" value="TYPE II SECRETION SYSTEM PROTEIN F-RELATED"/>
    <property type="match status" value="1"/>
</dbReference>
<evidence type="ECO:0000256" key="2">
    <source>
        <dbReference type="ARBA" id="ARBA00004429"/>
    </source>
</evidence>
<evidence type="ECO:0000256" key="4">
    <source>
        <dbReference type="ARBA" id="ARBA00022448"/>
    </source>
</evidence>
<dbReference type="InterPro" id="IPR018076">
    <property type="entry name" value="T2SS_GspF_dom"/>
</dbReference>
<comment type="similarity">
    <text evidence="3 11">Belongs to the GSP F family.</text>
</comment>
<organism evidence="14 15">
    <name type="scientific">Paludisphaera borealis</name>
    <dbReference type="NCBI Taxonomy" id="1387353"/>
    <lineage>
        <taxon>Bacteria</taxon>
        <taxon>Pseudomonadati</taxon>
        <taxon>Planctomycetota</taxon>
        <taxon>Planctomycetia</taxon>
        <taxon>Isosphaerales</taxon>
        <taxon>Isosphaeraceae</taxon>
        <taxon>Paludisphaera</taxon>
    </lineage>
</organism>
<dbReference type="Pfam" id="PF00482">
    <property type="entry name" value="T2SSF"/>
    <property type="match status" value="2"/>
</dbReference>
<dbReference type="FunFam" id="1.20.81.30:FF:000001">
    <property type="entry name" value="Type II secretion system protein F"/>
    <property type="match status" value="1"/>
</dbReference>
<sequence>MEFQEWVISHARISKKQHRRASLEDTLMFFHQLATLVNSGTPLLQGLRIASAQCESVKLQGCLDQIVAKVSAGSTFNAAAAAFPDVFDFAWIEAIRTGEVTGKMAQVLVELNKQIRDARETRRKVKASLMYPCVLVVVAVVAVTVMLWMVVPTFAKMFDDMGAELPEITQFVVDASGWIVAYGHYAVAAIVAAVWAFRRFLKTETGRIYVGGALMVIPTVGELMVEMAMYQFASNLALLLKSGVPMLETMRTIQGIFHTSPYYRGALKQTCARVASGKPLHVALQETGLFLPMLTNMVQVGEESGQLGVVMEQIAPFYKERMEGMILKVTKMLEPLIIMGMGASIAGLMLAIYMPMFDMAGKVK</sequence>
<evidence type="ECO:0000313" key="15">
    <source>
        <dbReference type="Proteomes" id="UP000186309"/>
    </source>
</evidence>
<dbReference type="RefSeq" id="WP_076350409.1">
    <property type="nucleotide sequence ID" value="NZ_CP019082.1"/>
</dbReference>
<keyword evidence="5" id="KW-1003">Cell membrane</keyword>
<feature type="domain" description="Type II secretion system protein GspF" evidence="13">
    <location>
        <begin position="29"/>
        <end position="152"/>
    </location>
</feature>
<dbReference type="InterPro" id="IPR003004">
    <property type="entry name" value="GspF/PilC"/>
</dbReference>
<evidence type="ECO:0000256" key="8">
    <source>
        <dbReference type="ARBA" id="ARBA00022989"/>
    </source>
</evidence>
<dbReference type="InterPro" id="IPR001992">
    <property type="entry name" value="T2SS_GspF/T4SS_PilC_CS"/>
</dbReference>
<comment type="function">
    <text evidence="1">Component of the type II secretion system inner membrane complex required for the energy-dependent secretion of extracellular factors such as proteases and toxins from the periplasm.</text>
</comment>
<proteinExistence type="inferred from homology"/>
<dbReference type="AlphaFoldDB" id="A0A1U7CZ42"/>